<comment type="similarity">
    <text evidence="2 6">Belongs to the peroxisomal membrane protein PXMP2/4 family.</text>
</comment>
<keyword evidence="8" id="KW-1185">Reference proteome</keyword>
<evidence type="ECO:0008006" key="9">
    <source>
        <dbReference type="Google" id="ProtNLM"/>
    </source>
</evidence>
<gene>
    <name evidence="7" type="ORF">SNEC2469_LOCUS29512</name>
</gene>
<feature type="transmembrane region" description="Helical" evidence="6">
    <location>
        <begin position="125"/>
        <end position="143"/>
    </location>
</feature>
<dbReference type="PANTHER" id="PTHR11266">
    <property type="entry name" value="PEROXISOMAL MEMBRANE PROTEIN 2, PXMP2 MPV17"/>
    <property type="match status" value="1"/>
</dbReference>
<organism evidence="7 8">
    <name type="scientific">Symbiodinium necroappetens</name>
    <dbReference type="NCBI Taxonomy" id="1628268"/>
    <lineage>
        <taxon>Eukaryota</taxon>
        <taxon>Sar</taxon>
        <taxon>Alveolata</taxon>
        <taxon>Dinophyceae</taxon>
        <taxon>Suessiales</taxon>
        <taxon>Symbiodiniaceae</taxon>
        <taxon>Symbiodinium</taxon>
    </lineage>
</organism>
<proteinExistence type="inferred from homology"/>
<dbReference type="EMBL" id="CAJNJA010066541">
    <property type="protein sequence ID" value="CAE7889527.1"/>
    <property type="molecule type" value="Genomic_DNA"/>
</dbReference>
<keyword evidence="5 6" id="KW-0472">Membrane</keyword>
<sequence>MLIFSHRVEAKLGSKSFRLRLGFLEAMQAARLLARRSFPRPAAFSLGNANRLQWNSCRRSCDTFRYKATEAAEAGEARWSYVAFAKSFPFTNNLLIATMKTSAADLVAQCVIEQKPLNEVDWKRNMVFCLFGAVYLGAFQYWYQVNVFKRMFTGVEKFTEQPWAAKLRDGPGLLALAAQTALDLGMLTFVYLPTFYVFKAGVFSTAWDASEWVKGGIGSYTRNWNKDVFDVFRVWGPADLVCFSVPLWLRLPVRHVVSFVWTAYLSFARGANK</sequence>
<evidence type="ECO:0000256" key="6">
    <source>
        <dbReference type="RuleBase" id="RU363053"/>
    </source>
</evidence>
<dbReference type="PANTHER" id="PTHR11266:SF21">
    <property type="entry name" value="ACT DOMAIN-CONTAINING PROTEIN"/>
    <property type="match status" value="1"/>
</dbReference>
<evidence type="ECO:0000313" key="7">
    <source>
        <dbReference type="EMBL" id="CAE7889527.1"/>
    </source>
</evidence>
<evidence type="ECO:0000256" key="3">
    <source>
        <dbReference type="ARBA" id="ARBA00022692"/>
    </source>
</evidence>
<accession>A0A813B4A1</accession>
<dbReference type="GO" id="GO:0016020">
    <property type="term" value="C:membrane"/>
    <property type="evidence" value="ECO:0007669"/>
    <property type="project" value="UniProtKB-SubCell"/>
</dbReference>
<feature type="transmembrane region" description="Helical" evidence="6">
    <location>
        <begin position="172"/>
        <end position="192"/>
    </location>
</feature>
<evidence type="ECO:0000256" key="1">
    <source>
        <dbReference type="ARBA" id="ARBA00004141"/>
    </source>
</evidence>
<evidence type="ECO:0000256" key="5">
    <source>
        <dbReference type="ARBA" id="ARBA00023136"/>
    </source>
</evidence>
<comment type="subcellular location">
    <subcellularLocation>
        <location evidence="1">Membrane</location>
        <topology evidence="1">Multi-pass membrane protein</topology>
    </subcellularLocation>
</comment>
<keyword evidence="4 6" id="KW-1133">Transmembrane helix</keyword>
<dbReference type="GO" id="GO:0005737">
    <property type="term" value="C:cytoplasm"/>
    <property type="evidence" value="ECO:0007669"/>
    <property type="project" value="TreeGrafter"/>
</dbReference>
<name>A0A813B4A1_9DINO</name>
<evidence type="ECO:0000313" key="8">
    <source>
        <dbReference type="Proteomes" id="UP000601435"/>
    </source>
</evidence>
<keyword evidence="3 6" id="KW-0812">Transmembrane</keyword>
<dbReference type="OrthoDB" id="5345392at2759"/>
<dbReference type="InterPro" id="IPR007248">
    <property type="entry name" value="Mpv17_PMP22"/>
</dbReference>
<evidence type="ECO:0000256" key="2">
    <source>
        <dbReference type="ARBA" id="ARBA00006824"/>
    </source>
</evidence>
<reference evidence="7" key="1">
    <citation type="submission" date="2021-02" db="EMBL/GenBank/DDBJ databases">
        <authorList>
            <person name="Dougan E. K."/>
            <person name="Rhodes N."/>
            <person name="Thang M."/>
            <person name="Chan C."/>
        </authorList>
    </citation>
    <scope>NUCLEOTIDE SEQUENCE</scope>
</reference>
<comment type="caution">
    <text evidence="7">The sequence shown here is derived from an EMBL/GenBank/DDBJ whole genome shotgun (WGS) entry which is preliminary data.</text>
</comment>
<dbReference type="Proteomes" id="UP000601435">
    <property type="component" value="Unassembled WGS sequence"/>
</dbReference>
<evidence type="ECO:0000256" key="4">
    <source>
        <dbReference type="ARBA" id="ARBA00022989"/>
    </source>
</evidence>
<dbReference type="AlphaFoldDB" id="A0A813B4A1"/>
<protein>
    <recommendedName>
        <fullName evidence="9">Protein SYM1</fullName>
    </recommendedName>
</protein>